<sequence>MSKQTSPKKTLINYRSRNGANEQTCSRRPAINVSRNYKIRPIISCVGGPADRISWFVSKTVSWILHKIPSHLPNTNHFLEQLRSVRFDSDSTIESFDVASLYTNVQNDEALQALSELLNIHGASVQTYGLSKARLLTFIKECLSCNIFKWSGMYFAQVRGLAIGQRLAPVLAICFMSRIEPPVLARLPILYCRYIDDCVIITSTKSEMDECFRILNQQSQYIRLTRKKPRNGWLPFLNTQINLLGGNVRVKWYRKGNFKSILIHARSAHPTAMKRAIIRNMFQTATELSTGDHERQESRSLALEIAVASGYKVLRFIVDPMLRATVSRVKTKCHFAFHLYLTT</sequence>
<dbReference type="PANTHER" id="PTHR21301">
    <property type="entry name" value="REVERSE TRANSCRIPTASE"/>
    <property type="match status" value="1"/>
</dbReference>
<dbReference type="OrthoDB" id="5831138at2759"/>
<accession>A0A016TPC7</accession>
<proteinExistence type="predicted"/>
<dbReference type="Proteomes" id="UP000024635">
    <property type="component" value="Unassembled WGS sequence"/>
</dbReference>
<reference evidence="4" key="1">
    <citation type="journal article" date="2015" name="Nat. Genet.">
        <title>The genome and transcriptome of the zoonotic hookworm Ancylostoma ceylanicum identify infection-specific gene families.</title>
        <authorList>
            <person name="Schwarz E.M."/>
            <person name="Hu Y."/>
            <person name="Antoshechkin I."/>
            <person name="Miller M.M."/>
            <person name="Sternberg P.W."/>
            <person name="Aroian R.V."/>
        </authorList>
    </citation>
    <scope>NUCLEOTIDE SEQUENCE</scope>
    <source>
        <strain evidence="4">HY135</strain>
    </source>
</reference>
<evidence type="ECO:0000259" key="2">
    <source>
        <dbReference type="PROSITE" id="PS50878"/>
    </source>
</evidence>
<keyword evidence="4" id="KW-1185">Reference proteome</keyword>
<dbReference type="InterPro" id="IPR058912">
    <property type="entry name" value="HTH_animal"/>
</dbReference>
<evidence type="ECO:0000256" key="1">
    <source>
        <dbReference type="SAM" id="MobiDB-lite"/>
    </source>
</evidence>
<dbReference type="InterPro" id="IPR000477">
    <property type="entry name" value="RT_dom"/>
</dbReference>
<dbReference type="AlphaFoldDB" id="A0A016TPC7"/>
<organism evidence="3 4">
    <name type="scientific">Ancylostoma ceylanicum</name>
    <dbReference type="NCBI Taxonomy" id="53326"/>
    <lineage>
        <taxon>Eukaryota</taxon>
        <taxon>Metazoa</taxon>
        <taxon>Ecdysozoa</taxon>
        <taxon>Nematoda</taxon>
        <taxon>Chromadorea</taxon>
        <taxon>Rhabditida</taxon>
        <taxon>Rhabditina</taxon>
        <taxon>Rhabditomorpha</taxon>
        <taxon>Strongyloidea</taxon>
        <taxon>Ancylostomatidae</taxon>
        <taxon>Ancylostomatinae</taxon>
        <taxon>Ancylostoma</taxon>
    </lineage>
</organism>
<dbReference type="Pfam" id="PF26215">
    <property type="entry name" value="HTH_animal"/>
    <property type="match status" value="1"/>
</dbReference>
<comment type="caution">
    <text evidence="3">The sequence shown here is derived from an EMBL/GenBank/DDBJ whole genome shotgun (WGS) entry which is preliminary data.</text>
</comment>
<dbReference type="STRING" id="53326.A0A016TPC7"/>
<dbReference type="PANTHER" id="PTHR21301:SF10">
    <property type="entry name" value="REVERSE TRANSCRIPTASE DOMAIN-CONTAINING PROTEIN"/>
    <property type="match status" value="1"/>
</dbReference>
<dbReference type="Pfam" id="PF00078">
    <property type="entry name" value="RVT_1"/>
    <property type="match status" value="1"/>
</dbReference>
<feature type="region of interest" description="Disordered" evidence="1">
    <location>
        <begin position="1"/>
        <end position="23"/>
    </location>
</feature>
<gene>
    <name evidence="3" type="primary">Acey_s0088.g2147</name>
    <name evidence="3" type="ORF">Y032_0088g2147</name>
</gene>
<evidence type="ECO:0000313" key="3">
    <source>
        <dbReference type="EMBL" id="EYC04338.1"/>
    </source>
</evidence>
<name>A0A016TPC7_9BILA</name>
<dbReference type="PROSITE" id="PS50878">
    <property type="entry name" value="RT_POL"/>
    <property type="match status" value="1"/>
</dbReference>
<feature type="domain" description="Reverse transcriptase" evidence="2">
    <location>
        <begin position="1"/>
        <end position="248"/>
    </location>
</feature>
<dbReference type="EMBL" id="JARK01001424">
    <property type="protein sequence ID" value="EYC04338.1"/>
    <property type="molecule type" value="Genomic_DNA"/>
</dbReference>
<protein>
    <recommendedName>
        <fullName evidence="2">Reverse transcriptase domain-containing protein</fullName>
    </recommendedName>
</protein>
<evidence type="ECO:0000313" key="4">
    <source>
        <dbReference type="Proteomes" id="UP000024635"/>
    </source>
</evidence>